<dbReference type="InterPro" id="IPR010736">
    <property type="entry name" value="SHIPPO-rpt"/>
</dbReference>
<dbReference type="Proteomes" id="UP000187209">
    <property type="component" value="Unassembled WGS sequence"/>
</dbReference>
<organism evidence="2 3">
    <name type="scientific">Stentor coeruleus</name>
    <dbReference type="NCBI Taxonomy" id="5963"/>
    <lineage>
        <taxon>Eukaryota</taxon>
        <taxon>Sar</taxon>
        <taxon>Alveolata</taxon>
        <taxon>Ciliophora</taxon>
        <taxon>Postciliodesmatophora</taxon>
        <taxon>Heterotrichea</taxon>
        <taxon>Heterotrichida</taxon>
        <taxon>Stentoridae</taxon>
        <taxon>Stentor</taxon>
    </lineage>
</organism>
<dbReference type="PANTHER" id="PTHR21580:SF28">
    <property type="entry name" value="BOREALIN N-TERMINAL DOMAIN-CONTAINING PROTEIN-RELATED"/>
    <property type="match status" value="1"/>
</dbReference>
<comment type="caution">
    <text evidence="2">The sequence shown here is derived from an EMBL/GenBank/DDBJ whole genome shotgun (WGS) entry which is preliminary data.</text>
</comment>
<keyword evidence="3" id="KW-1185">Reference proteome</keyword>
<feature type="compositionally biased region" description="Polar residues" evidence="1">
    <location>
        <begin position="87"/>
        <end position="100"/>
    </location>
</feature>
<feature type="region of interest" description="Disordered" evidence="1">
    <location>
        <begin position="463"/>
        <end position="494"/>
    </location>
</feature>
<evidence type="ECO:0000313" key="2">
    <source>
        <dbReference type="EMBL" id="OMJ68313.1"/>
    </source>
</evidence>
<dbReference type="Pfam" id="PF07004">
    <property type="entry name" value="SHIPPO-rpt"/>
    <property type="match status" value="6"/>
</dbReference>
<sequence length="494" mass="54825">MKKRTRKTDFWSVPTPSKVGPGSYDISQKPKLRHNSAPFSKSELKQSTYQIIPSDFPGPGSYMNNLNWVKNSSPSSSFVSGLPRTGQIPTGRSQDCSPSFDTPGPGAYDIDIKSFPKTERKHRGHSMIVGPTIASIPYKPGQDIVLGPASYNPDVSLIKPSVLSTNFASYLSKRDMFDIKNNRNVGPGKYIISADKTSSKQTWVFTSKVSKDPNLLKTDSQPGPGSYNPKQYSHQPRVLVEGFGSTTEKDILLTNDPHRPYANTDYSLQPIIESQPYTSSKQDYYRQKYLYPKTPIPKPAFGSSVKRETPWANLNTITGPGDYQLSISENNHAKFITKSPRFISPKSQEMPGPGSYDSPRTDKTQIYLNKAPRFIEPKSQVPEGYLGLEDWSAKVTKAQQVNYSENGIRFGSSSPRFIEANSESPGPGHYVVKEKKPGSSVIHATGSRFSQHGSYIKQPITETDIGPGSYHKEPKLGKKTFNISPDIGNDRPWI</sequence>
<dbReference type="EMBL" id="MPUH01001351">
    <property type="protein sequence ID" value="OMJ68313.1"/>
    <property type="molecule type" value="Genomic_DNA"/>
</dbReference>
<feature type="region of interest" description="Disordered" evidence="1">
    <location>
        <begin position="1"/>
        <end position="41"/>
    </location>
</feature>
<reference evidence="2 3" key="1">
    <citation type="submission" date="2016-11" db="EMBL/GenBank/DDBJ databases">
        <title>The macronuclear genome of Stentor coeruleus: a giant cell with tiny introns.</title>
        <authorList>
            <person name="Slabodnick M."/>
            <person name="Ruby J.G."/>
            <person name="Reiff S.B."/>
            <person name="Swart E.C."/>
            <person name="Gosai S."/>
            <person name="Prabakaran S."/>
            <person name="Witkowska E."/>
            <person name="Larue G.E."/>
            <person name="Fisher S."/>
            <person name="Freeman R.M."/>
            <person name="Gunawardena J."/>
            <person name="Chu W."/>
            <person name="Stover N.A."/>
            <person name="Gregory B.D."/>
            <person name="Nowacki M."/>
            <person name="Derisi J."/>
            <person name="Roy S.W."/>
            <person name="Marshall W.F."/>
            <person name="Sood P."/>
        </authorList>
    </citation>
    <scope>NUCLEOTIDE SEQUENCE [LARGE SCALE GENOMIC DNA]</scope>
    <source>
        <strain evidence="2">WM001</strain>
    </source>
</reference>
<feature type="region of interest" description="Disordered" evidence="1">
    <location>
        <begin position="79"/>
        <end position="101"/>
    </location>
</feature>
<dbReference type="PANTHER" id="PTHR21580">
    <property type="entry name" value="SHIPPO-1-RELATED"/>
    <property type="match status" value="1"/>
</dbReference>
<gene>
    <name evidence="2" type="ORF">SteCoe_34282</name>
</gene>
<accession>A0A1R2AUW4</accession>
<dbReference type="AlphaFoldDB" id="A0A1R2AUW4"/>
<evidence type="ECO:0000313" key="3">
    <source>
        <dbReference type="Proteomes" id="UP000187209"/>
    </source>
</evidence>
<protein>
    <submittedName>
        <fullName evidence="2">Uncharacterized protein</fullName>
    </submittedName>
</protein>
<proteinExistence type="predicted"/>
<name>A0A1R2AUW4_9CILI</name>
<dbReference type="OrthoDB" id="406368at2759"/>
<evidence type="ECO:0000256" key="1">
    <source>
        <dbReference type="SAM" id="MobiDB-lite"/>
    </source>
</evidence>
<dbReference type="InterPro" id="IPR051291">
    <property type="entry name" value="CIMAP"/>
</dbReference>